<keyword evidence="2" id="KW-1185">Reference proteome</keyword>
<dbReference type="GeneID" id="26970935"/>
<evidence type="ECO:0000313" key="1">
    <source>
        <dbReference type="EMBL" id="KGQ01161.1"/>
    </source>
</evidence>
<dbReference type="EMBL" id="KN294008">
    <property type="protein sequence ID" value="KGQ01161.1"/>
    <property type="molecule type" value="Genomic_DNA"/>
</dbReference>
<dbReference type="HOGENOM" id="CLU_2819549_0_0_1"/>
<protein>
    <submittedName>
        <fullName evidence="1">Uncharacterized protein</fullName>
    </submittedName>
</protein>
<name>A0A0A2V067_PARBA</name>
<sequence length="67" mass="7714">RDTNFPFMLRVSYKAKERRRGASGTKLADKSEILKEAKIVRFIFSLLERMEAPCPMSHYGVAAPLRK</sequence>
<dbReference type="RefSeq" id="XP_015702711.1">
    <property type="nucleotide sequence ID" value="XM_015847720.1"/>
</dbReference>
<dbReference type="VEuPathDB" id="FungiDB:PAAG_12200"/>
<proteinExistence type="predicted"/>
<dbReference type="Proteomes" id="UP000002059">
    <property type="component" value="Partially assembled WGS sequence"/>
</dbReference>
<reference evidence="1 2" key="1">
    <citation type="journal article" date="2011" name="PLoS Genet.">
        <title>Comparative genomic analysis of human fungal pathogens causing paracoccidioidomycosis.</title>
        <authorList>
            <person name="Desjardins C.A."/>
            <person name="Champion M.D."/>
            <person name="Holder J.W."/>
            <person name="Muszewska A."/>
            <person name="Goldberg J."/>
            <person name="Bailao A.M."/>
            <person name="Brigido M.M."/>
            <person name="Ferreira M.E."/>
            <person name="Garcia A.M."/>
            <person name="Grynberg M."/>
            <person name="Gujja S."/>
            <person name="Heiman D.I."/>
            <person name="Henn M.R."/>
            <person name="Kodira C.D."/>
            <person name="Leon-Narvaez H."/>
            <person name="Longo L.V."/>
            <person name="Ma L.J."/>
            <person name="Malavazi I."/>
            <person name="Matsuo A.L."/>
            <person name="Morais F.V."/>
            <person name="Pereira M."/>
            <person name="Rodriguez-Brito S."/>
            <person name="Sakthikumar S."/>
            <person name="Salem-Izacc S.M."/>
            <person name="Sykes S.M."/>
            <person name="Teixeira M.M."/>
            <person name="Vallejo M.C."/>
            <person name="Walter M.E."/>
            <person name="Yandava C."/>
            <person name="Young S."/>
            <person name="Zeng Q."/>
            <person name="Zucker J."/>
            <person name="Felipe M.S."/>
            <person name="Goldman G.H."/>
            <person name="Haas B.J."/>
            <person name="McEwen J.G."/>
            <person name="Nino-Vega G."/>
            <person name="Puccia R."/>
            <person name="San-Blas G."/>
            <person name="Soares C.M."/>
            <person name="Birren B.W."/>
            <person name="Cuomo C.A."/>
        </authorList>
    </citation>
    <scope>NUCLEOTIDE SEQUENCE [LARGE SCALE GENOMIC DNA]</scope>
    <source>
        <strain evidence="2">ATCC MYA-826 / Pb01</strain>
    </source>
</reference>
<evidence type="ECO:0000313" key="2">
    <source>
        <dbReference type="Proteomes" id="UP000002059"/>
    </source>
</evidence>
<accession>A0A0A2V067</accession>
<organism evidence="1 2">
    <name type="scientific">Paracoccidioides lutzii (strain ATCC MYA-826 / Pb01)</name>
    <name type="common">Paracoccidioides brasiliensis</name>
    <dbReference type="NCBI Taxonomy" id="502779"/>
    <lineage>
        <taxon>Eukaryota</taxon>
        <taxon>Fungi</taxon>
        <taxon>Dikarya</taxon>
        <taxon>Ascomycota</taxon>
        <taxon>Pezizomycotina</taxon>
        <taxon>Eurotiomycetes</taxon>
        <taxon>Eurotiomycetidae</taxon>
        <taxon>Onygenales</taxon>
        <taxon>Ajellomycetaceae</taxon>
        <taxon>Paracoccidioides</taxon>
    </lineage>
</organism>
<dbReference type="KEGG" id="pbl:PAAG_12200"/>
<dbReference type="AlphaFoldDB" id="A0A0A2V067"/>
<feature type="non-terminal residue" evidence="1">
    <location>
        <position position="1"/>
    </location>
</feature>
<gene>
    <name evidence="1" type="ORF">PAAG_12200</name>
</gene>